<evidence type="ECO:0000313" key="3">
    <source>
        <dbReference type="Proteomes" id="UP000015106"/>
    </source>
</evidence>
<protein>
    <submittedName>
        <fullName evidence="2">Uncharacterized protein</fullName>
    </submittedName>
</protein>
<feature type="region of interest" description="Disordered" evidence="1">
    <location>
        <begin position="1"/>
        <end position="76"/>
    </location>
</feature>
<sequence>MEVTDFAPSRAAPSLLSPDNQRMKEKMREEGEGEGEGEGEREGRRGGRKREEREEGGTTTDGVGSQAGAGKVGRGLAVGGGSIHSWIESLPSAPQRRRHGGPGSGSHCPPSLYCSLLADSFHLVLYSHMCFPSRRSWESEWADHPCLLTLHVASCSLVIGFSG</sequence>
<dbReference type="AlphaFoldDB" id="A0A8R7QBB9"/>
<organism evidence="2 3">
    <name type="scientific">Triticum urartu</name>
    <name type="common">Red wild einkorn</name>
    <name type="synonym">Crithodium urartu</name>
    <dbReference type="NCBI Taxonomy" id="4572"/>
    <lineage>
        <taxon>Eukaryota</taxon>
        <taxon>Viridiplantae</taxon>
        <taxon>Streptophyta</taxon>
        <taxon>Embryophyta</taxon>
        <taxon>Tracheophyta</taxon>
        <taxon>Spermatophyta</taxon>
        <taxon>Magnoliopsida</taxon>
        <taxon>Liliopsida</taxon>
        <taxon>Poales</taxon>
        <taxon>Poaceae</taxon>
        <taxon>BOP clade</taxon>
        <taxon>Pooideae</taxon>
        <taxon>Triticodae</taxon>
        <taxon>Triticeae</taxon>
        <taxon>Triticinae</taxon>
        <taxon>Triticum</taxon>
    </lineage>
</organism>
<accession>A0A8R7QBB9</accession>
<reference evidence="2" key="2">
    <citation type="submission" date="2018-03" db="EMBL/GenBank/DDBJ databases">
        <title>The Triticum urartu genome reveals the dynamic nature of wheat genome evolution.</title>
        <authorList>
            <person name="Ling H."/>
            <person name="Ma B."/>
            <person name="Shi X."/>
            <person name="Liu H."/>
            <person name="Dong L."/>
            <person name="Sun H."/>
            <person name="Cao Y."/>
            <person name="Gao Q."/>
            <person name="Zheng S."/>
            <person name="Li Y."/>
            <person name="Yu Y."/>
            <person name="Du H."/>
            <person name="Qi M."/>
            <person name="Li Y."/>
            <person name="Yu H."/>
            <person name="Cui Y."/>
            <person name="Wang N."/>
            <person name="Chen C."/>
            <person name="Wu H."/>
            <person name="Zhao Y."/>
            <person name="Zhang J."/>
            <person name="Li Y."/>
            <person name="Zhou W."/>
            <person name="Zhang B."/>
            <person name="Hu W."/>
            <person name="Eijk M."/>
            <person name="Tang J."/>
            <person name="Witsenboer H."/>
            <person name="Zhao S."/>
            <person name="Li Z."/>
            <person name="Zhang A."/>
            <person name="Wang D."/>
            <person name="Liang C."/>
        </authorList>
    </citation>
    <scope>NUCLEOTIDE SEQUENCE [LARGE SCALE GENOMIC DNA]</scope>
    <source>
        <strain evidence="2">cv. G1812</strain>
    </source>
</reference>
<name>A0A8R7QBB9_TRIUA</name>
<dbReference type="Gramene" id="TuG1812G0500001857.01.T01">
    <property type="protein sequence ID" value="TuG1812G0500001857.01.T01"/>
    <property type="gene ID" value="TuG1812G0500001857.01"/>
</dbReference>
<evidence type="ECO:0000256" key="1">
    <source>
        <dbReference type="SAM" id="MobiDB-lite"/>
    </source>
</evidence>
<reference evidence="2" key="3">
    <citation type="submission" date="2022-06" db="UniProtKB">
        <authorList>
            <consortium name="EnsemblPlants"/>
        </authorList>
    </citation>
    <scope>IDENTIFICATION</scope>
</reference>
<feature type="compositionally biased region" description="Basic and acidic residues" evidence="1">
    <location>
        <begin position="38"/>
        <end position="56"/>
    </location>
</feature>
<reference evidence="3" key="1">
    <citation type="journal article" date="2013" name="Nature">
        <title>Draft genome of the wheat A-genome progenitor Triticum urartu.</title>
        <authorList>
            <person name="Ling H.Q."/>
            <person name="Zhao S."/>
            <person name="Liu D."/>
            <person name="Wang J."/>
            <person name="Sun H."/>
            <person name="Zhang C."/>
            <person name="Fan H."/>
            <person name="Li D."/>
            <person name="Dong L."/>
            <person name="Tao Y."/>
            <person name="Gao C."/>
            <person name="Wu H."/>
            <person name="Li Y."/>
            <person name="Cui Y."/>
            <person name="Guo X."/>
            <person name="Zheng S."/>
            <person name="Wang B."/>
            <person name="Yu K."/>
            <person name="Liang Q."/>
            <person name="Yang W."/>
            <person name="Lou X."/>
            <person name="Chen J."/>
            <person name="Feng M."/>
            <person name="Jian J."/>
            <person name="Zhang X."/>
            <person name="Luo G."/>
            <person name="Jiang Y."/>
            <person name="Liu J."/>
            <person name="Wang Z."/>
            <person name="Sha Y."/>
            <person name="Zhang B."/>
            <person name="Wu H."/>
            <person name="Tang D."/>
            <person name="Shen Q."/>
            <person name="Xue P."/>
            <person name="Zou S."/>
            <person name="Wang X."/>
            <person name="Liu X."/>
            <person name="Wang F."/>
            <person name="Yang Y."/>
            <person name="An X."/>
            <person name="Dong Z."/>
            <person name="Zhang K."/>
            <person name="Zhang X."/>
            <person name="Luo M.C."/>
            <person name="Dvorak J."/>
            <person name="Tong Y."/>
            <person name="Wang J."/>
            <person name="Yang H."/>
            <person name="Li Z."/>
            <person name="Wang D."/>
            <person name="Zhang A."/>
            <person name="Wang J."/>
        </authorList>
    </citation>
    <scope>NUCLEOTIDE SEQUENCE</scope>
    <source>
        <strain evidence="3">cv. G1812</strain>
    </source>
</reference>
<evidence type="ECO:0000313" key="2">
    <source>
        <dbReference type="EnsemblPlants" id="TuG1812G0500001857.01.T01"/>
    </source>
</evidence>
<feature type="compositionally biased region" description="Gly residues" evidence="1">
    <location>
        <begin position="65"/>
        <end position="76"/>
    </location>
</feature>
<dbReference type="EnsemblPlants" id="TuG1812G0500001857.01.T01">
    <property type="protein sequence ID" value="TuG1812G0500001857.01.T01"/>
    <property type="gene ID" value="TuG1812G0500001857.01"/>
</dbReference>
<feature type="compositionally biased region" description="Basic and acidic residues" evidence="1">
    <location>
        <begin position="21"/>
        <end position="30"/>
    </location>
</feature>
<keyword evidence="3" id="KW-1185">Reference proteome</keyword>
<proteinExistence type="predicted"/>
<dbReference type="Proteomes" id="UP000015106">
    <property type="component" value="Chromosome 5"/>
</dbReference>